<evidence type="ECO:0000256" key="1">
    <source>
        <dbReference type="SAM" id="MobiDB-lite"/>
    </source>
</evidence>
<feature type="region of interest" description="Disordered" evidence="1">
    <location>
        <begin position="143"/>
        <end position="172"/>
    </location>
</feature>
<dbReference type="Proteomes" id="UP001500655">
    <property type="component" value="Unassembled WGS sequence"/>
</dbReference>
<keyword evidence="2" id="KW-0812">Transmembrane</keyword>
<protein>
    <recommendedName>
        <fullName evidence="5">DUF4383 domain-containing protein</fullName>
    </recommendedName>
</protein>
<accession>A0ABN2K518</accession>
<proteinExistence type="predicted"/>
<dbReference type="RefSeq" id="WP_344078905.1">
    <property type="nucleotide sequence ID" value="NZ_BAAALS010000007.1"/>
</dbReference>
<feature type="transmembrane region" description="Helical" evidence="2">
    <location>
        <begin position="12"/>
        <end position="38"/>
    </location>
</feature>
<evidence type="ECO:0000256" key="2">
    <source>
        <dbReference type="SAM" id="Phobius"/>
    </source>
</evidence>
<keyword evidence="4" id="KW-1185">Reference proteome</keyword>
<reference evidence="3 4" key="1">
    <citation type="journal article" date="2019" name="Int. J. Syst. Evol. Microbiol.">
        <title>The Global Catalogue of Microorganisms (GCM) 10K type strain sequencing project: providing services to taxonomists for standard genome sequencing and annotation.</title>
        <authorList>
            <consortium name="The Broad Institute Genomics Platform"/>
            <consortium name="The Broad Institute Genome Sequencing Center for Infectious Disease"/>
            <person name="Wu L."/>
            <person name="Ma J."/>
        </authorList>
    </citation>
    <scope>NUCLEOTIDE SEQUENCE [LARGE SCALE GENOMIC DNA]</scope>
    <source>
        <strain evidence="3 4">JCM 13249</strain>
    </source>
</reference>
<evidence type="ECO:0000313" key="4">
    <source>
        <dbReference type="Proteomes" id="UP001500655"/>
    </source>
</evidence>
<evidence type="ECO:0000313" key="3">
    <source>
        <dbReference type="EMBL" id="GAA1747411.1"/>
    </source>
</evidence>
<sequence>MSHLPVNHPLRPLYRLLAALCGLYVLLFGIIAFTQTAGLDTFAQDGLPWVLGLKANRAFALLSIVAGIVLVGAAVIGRNVAHYVHLAGAVVFLVAGMAMMTLLRTDLNFLGFTMSTCIMSFVIGLLLGLAGLYGQVGTREQRDREEAFRHGAGPDPESHVLGAENVPRSQEA</sequence>
<feature type="transmembrane region" description="Helical" evidence="2">
    <location>
        <begin position="83"/>
        <end position="103"/>
    </location>
</feature>
<feature type="transmembrane region" description="Helical" evidence="2">
    <location>
        <begin position="58"/>
        <end position="76"/>
    </location>
</feature>
<feature type="transmembrane region" description="Helical" evidence="2">
    <location>
        <begin position="109"/>
        <end position="134"/>
    </location>
</feature>
<keyword evidence="2" id="KW-0472">Membrane</keyword>
<keyword evidence="2" id="KW-1133">Transmembrane helix</keyword>
<organism evidence="3 4">
    <name type="scientific">Luedemannella helvata</name>
    <dbReference type="NCBI Taxonomy" id="349315"/>
    <lineage>
        <taxon>Bacteria</taxon>
        <taxon>Bacillati</taxon>
        <taxon>Actinomycetota</taxon>
        <taxon>Actinomycetes</taxon>
        <taxon>Micromonosporales</taxon>
        <taxon>Micromonosporaceae</taxon>
        <taxon>Luedemannella</taxon>
    </lineage>
</organism>
<dbReference type="EMBL" id="BAAALS010000007">
    <property type="protein sequence ID" value="GAA1747411.1"/>
    <property type="molecule type" value="Genomic_DNA"/>
</dbReference>
<name>A0ABN2K518_9ACTN</name>
<gene>
    <name evidence="3" type="ORF">GCM10009681_18260</name>
</gene>
<comment type="caution">
    <text evidence="3">The sequence shown here is derived from an EMBL/GenBank/DDBJ whole genome shotgun (WGS) entry which is preliminary data.</text>
</comment>
<evidence type="ECO:0008006" key="5">
    <source>
        <dbReference type="Google" id="ProtNLM"/>
    </source>
</evidence>